<keyword evidence="1" id="KW-0805">Transcription regulation</keyword>
<gene>
    <name evidence="7" type="ORF">KMZ68_04980</name>
</gene>
<feature type="compositionally biased region" description="Pro residues" evidence="5">
    <location>
        <begin position="225"/>
        <end position="234"/>
    </location>
</feature>
<dbReference type="KEGG" id="bsei:KMZ68_04980"/>
<evidence type="ECO:0000313" key="8">
    <source>
        <dbReference type="Proteomes" id="UP000680805"/>
    </source>
</evidence>
<dbReference type="PANTHER" id="PTHR30055:SF220">
    <property type="entry name" value="TETR-FAMILY REGULATORY PROTEIN"/>
    <property type="match status" value="1"/>
</dbReference>
<dbReference type="InterPro" id="IPR001647">
    <property type="entry name" value="HTH_TetR"/>
</dbReference>
<protein>
    <submittedName>
        <fullName evidence="7">TetR/AcrR family transcriptional regulator</fullName>
    </submittedName>
</protein>
<dbReference type="Pfam" id="PF00440">
    <property type="entry name" value="TetR_N"/>
    <property type="match status" value="1"/>
</dbReference>
<feature type="compositionally biased region" description="Low complexity" evidence="5">
    <location>
        <begin position="235"/>
        <end position="244"/>
    </location>
</feature>
<feature type="DNA-binding region" description="H-T-H motif" evidence="4">
    <location>
        <begin position="40"/>
        <end position="59"/>
    </location>
</feature>
<dbReference type="SUPFAM" id="SSF46689">
    <property type="entry name" value="Homeodomain-like"/>
    <property type="match status" value="1"/>
</dbReference>
<dbReference type="InterPro" id="IPR050109">
    <property type="entry name" value="HTH-type_TetR-like_transc_reg"/>
</dbReference>
<organism evidence="7 8">
    <name type="scientific">Bradyrhizobium sediminis</name>
    <dbReference type="NCBI Taxonomy" id="2840469"/>
    <lineage>
        <taxon>Bacteria</taxon>
        <taxon>Pseudomonadati</taxon>
        <taxon>Pseudomonadota</taxon>
        <taxon>Alphaproteobacteria</taxon>
        <taxon>Hyphomicrobiales</taxon>
        <taxon>Nitrobacteraceae</taxon>
        <taxon>Bradyrhizobium</taxon>
    </lineage>
</organism>
<feature type="region of interest" description="Disordered" evidence="5">
    <location>
        <begin position="212"/>
        <end position="244"/>
    </location>
</feature>
<dbReference type="InterPro" id="IPR009057">
    <property type="entry name" value="Homeodomain-like_sf"/>
</dbReference>
<dbReference type="SUPFAM" id="SSF48498">
    <property type="entry name" value="Tetracyclin repressor-like, C-terminal domain"/>
    <property type="match status" value="1"/>
</dbReference>
<dbReference type="Pfam" id="PF13305">
    <property type="entry name" value="TetR_C_33"/>
    <property type="match status" value="1"/>
</dbReference>
<dbReference type="PROSITE" id="PS50977">
    <property type="entry name" value="HTH_TETR_2"/>
    <property type="match status" value="1"/>
</dbReference>
<dbReference type="InterPro" id="IPR025996">
    <property type="entry name" value="MT1864/Rv1816-like_C"/>
</dbReference>
<dbReference type="AlphaFoldDB" id="A0A975NQN7"/>
<dbReference type="GO" id="GO:0003700">
    <property type="term" value="F:DNA-binding transcription factor activity"/>
    <property type="evidence" value="ECO:0007669"/>
    <property type="project" value="TreeGrafter"/>
</dbReference>
<dbReference type="PANTHER" id="PTHR30055">
    <property type="entry name" value="HTH-TYPE TRANSCRIPTIONAL REGULATOR RUTR"/>
    <property type="match status" value="1"/>
</dbReference>
<dbReference type="RefSeq" id="WP_215614766.1">
    <property type="nucleotide sequence ID" value="NZ_CP076135.1"/>
</dbReference>
<evidence type="ECO:0000256" key="5">
    <source>
        <dbReference type="SAM" id="MobiDB-lite"/>
    </source>
</evidence>
<reference evidence="7" key="1">
    <citation type="submission" date="2021-06" db="EMBL/GenBank/DDBJ databases">
        <title>Bradyrhizobium sp. S2-11-2 Genome sequencing.</title>
        <authorList>
            <person name="Jin L."/>
        </authorList>
    </citation>
    <scope>NUCLEOTIDE SEQUENCE</scope>
    <source>
        <strain evidence="7">S2-11-2</strain>
    </source>
</reference>
<evidence type="ECO:0000256" key="3">
    <source>
        <dbReference type="ARBA" id="ARBA00023163"/>
    </source>
</evidence>
<feature type="domain" description="HTH tetR-type" evidence="6">
    <location>
        <begin position="17"/>
        <end position="77"/>
    </location>
</feature>
<evidence type="ECO:0000256" key="1">
    <source>
        <dbReference type="ARBA" id="ARBA00023015"/>
    </source>
</evidence>
<evidence type="ECO:0000256" key="4">
    <source>
        <dbReference type="PROSITE-ProRule" id="PRU00335"/>
    </source>
</evidence>
<dbReference type="PRINTS" id="PR00455">
    <property type="entry name" value="HTHTETR"/>
</dbReference>
<sequence length="244" mass="26382">MSWRKEQRRAERGYHHGNLKEALLQAALGLIAEKGAAGFTFADAARMAGVSPAAPYRHFRDRDELLSSIAQRGFEQFEATLTQAWDDGRPDTVTAFERVGKAYLAFARNEPAFYSAMFESGLPVDHNPTLQAASERAFGIIRAAAERLAALAPPGVPRPPAMMMALHIWSMSHGVASLFGRGDAARRKLPMSPEDLLEAQVLIYLRGLGFPTDRRPSGQNDPAAATPPPVPPAGAPSGPWGTPK</sequence>
<keyword evidence="3" id="KW-0804">Transcription</keyword>
<proteinExistence type="predicted"/>
<name>A0A975NQN7_9BRAD</name>
<evidence type="ECO:0000259" key="6">
    <source>
        <dbReference type="PROSITE" id="PS50977"/>
    </source>
</evidence>
<dbReference type="Proteomes" id="UP000680805">
    <property type="component" value="Chromosome"/>
</dbReference>
<dbReference type="InterPro" id="IPR036271">
    <property type="entry name" value="Tet_transcr_reg_TetR-rel_C_sf"/>
</dbReference>
<dbReference type="GO" id="GO:0000976">
    <property type="term" value="F:transcription cis-regulatory region binding"/>
    <property type="evidence" value="ECO:0007669"/>
    <property type="project" value="TreeGrafter"/>
</dbReference>
<accession>A0A975NQN7</accession>
<dbReference type="Gene3D" id="1.10.357.10">
    <property type="entry name" value="Tetracycline Repressor, domain 2"/>
    <property type="match status" value="1"/>
</dbReference>
<evidence type="ECO:0000256" key="2">
    <source>
        <dbReference type="ARBA" id="ARBA00023125"/>
    </source>
</evidence>
<keyword evidence="2 4" id="KW-0238">DNA-binding</keyword>
<dbReference type="EMBL" id="CP076135">
    <property type="protein sequence ID" value="QWG19225.1"/>
    <property type="molecule type" value="Genomic_DNA"/>
</dbReference>
<evidence type="ECO:0000313" key="7">
    <source>
        <dbReference type="EMBL" id="QWG19225.1"/>
    </source>
</evidence>